<reference evidence="2" key="1">
    <citation type="submission" date="2020-05" db="EMBL/GenBank/DDBJ databases">
        <title>Nod-independent and nitrogen-fixing Bradyrhizobium aeschynomene sp. nov. isolated from nodules of Aeschynomene indica.</title>
        <authorList>
            <person name="Zhang Z."/>
        </authorList>
    </citation>
    <scope>NUCLEOTIDE SEQUENCE</scope>
    <source>
        <strain evidence="2">83012</strain>
    </source>
</reference>
<dbReference type="Gene3D" id="3.40.630.30">
    <property type="match status" value="1"/>
</dbReference>
<sequence length="207" mass="23809">MGKRETKNLILTPIHWDHEAQMVGLYDERSVQERICANMPVTKWEVRSLIVESKRLWEVEKCGYCSIYEKAGRAPVFVGICGVRVDEKPDQLELRCVLHQRNTGRGLGLEAARVVVFEAFRRVERDRLVAFVPHRNERATRAALAFGMRYVDERLRNGMRARYFEMSRKEIAAAAAMALEDECRAKSILGWRGTEFNAGYGRNSSVE</sequence>
<keyword evidence="3" id="KW-1185">Reference proteome</keyword>
<name>A0ABX2CND7_9BRAD</name>
<dbReference type="PANTHER" id="PTHR43792:SF1">
    <property type="entry name" value="N-ACETYLTRANSFERASE DOMAIN-CONTAINING PROTEIN"/>
    <property type="match status" value="1"/>
</dbReference>
<feature type="domain" description="N-acetyltransferase" evidence="1">
    <location>
        <begin position="9"/>
        <end position="149"/>
    </location>
</feature>
<dbReference type="RefSeq" id="WP_172115004.1">
    <property type="nucleotide sequence ID" value="NZ_JABFDM010000021.1"/>
</dbReference>
<dbReference type="InterPro" id="IPR051531">
    <property type="entry name" value="N-acetyltransferase"/>
</dbReference>
<proteinExistence type="predicted"/>
<dbReference type="EMBL" id="JABFDN010000021">
    <property type="protein sequence ID" value="NPU69709.1"/>
    <property type="molecule type" value="Genomic_DNA"/>
</dbReference>
<evidence type="ECO:0000313" key="2">
    <source>
        <dbReference type="EMBL" id="NPU69709.1"/>
    </source>
</evidence>
<gene>
    <name evidence="2" type="ORF">HL667_32260</name>
</gene>
<protein>
    <submittedName>
        <fullName evidence="2">GNAT family N-acetyltransferase</fullName>
    </submittedName>
</protein>
<dbReference type="PANTHER" id="PTHR43792">
    <property type="entry name" value="GNAT FAMILY, PUTATIVE (AFU_ORTHOLOGUE AFUA_3G00765)-RELATED-RELATED"/>
    <property type="match status" value="1"/>
</dbReference>
<dbReference type="Proteomes" id="UP000886476">
    <property type="component" value="Unassembled WGS sequence"/>
</dbReference>
<evidence type="ECO:0000259" key="1">
    <source>
        <dbReference type="Pfam" id="PF13302"/>
    </source>
</evidence>
<comment type="caution">
    <text evidence="2">The sequence shown here is derived from an EMBL/GenBank/DDBJ whole genome shotgun (WGS) entry which is preliminary data.</text>
</comment>
<dbReference type="SUPFAM" id="SSF55729">
    <property type="entry name" value="Acyl-CoA N-acyltransferases (Nat)"/>
    <property type="match status" value="1"/>
</dbReference>
<dbReference type="InterPro" id="IPR000182">
    <property type="entry name" value="GNAT_dom"/>
</dbReference>
<evidence type="ECO:0000313" key="3">
    <source>
        <dbReference type="Proteomes" id="UP000886476"/>
    </source>
</evidence>
<accession>A0ABX2CND7</accession>
<dbReference type="InterPro" id="IPR016181">
    <property type="entry name" value="Acyl_CoA_acyltransferase"/>
</dbReference>
<dbReference type="Pfam" id="PF13302">
    <property type="entry name" value="Acetyltransf_3"/>
    <property type="match status" value="1"/>
</dbReference>
<organism evidence="2 3">
    <name type="scientific">Bradyrhizobium aeschynomenes</name>
    <dbReference type="NCBI Taxonomy" id="2734909"/>
    <lineage>
        <taxon>Bacteria</taxon>
        <taxon>Pseudomonadati</taxon>
        <taxon>Pseudomonadota</taxon>
        <taxon>Alphaproteobacteria</taxon>
        <taxon>Hyphomicrobiales</taxon>
        <taxon>Nitrobacteraceae</taxon>
        <taxon>Bradyrhizobium</taxon>
    </lineage>
</organism>